<proteinExistence type="inferred from homology"/>
<comment type="similarity">
    <text evidence="3">Belongs to the HNH nuclease family.</text>
</comment>
<comment type="caution">
    <text evidence="6">The sequence shown here is derived from an EMBL/GenBank/DDBJ whole genome shotgun (WGS) entry which is preliminary data.</text>
</comment>
<dbReference type="PANTHER" id="PTHR41286:SF1">
    <property type="entry name" value="HNH NUCLEASE YAJD-RELATED"/>
    <property type="match status" value="1"/>
</dbReference>
<dbReference type="GO" id="GO:0004519">
    <property type="term" value="F:endonuclease activity"/>
    <property type="evidence" value="ECO:0007669"/>
    <property type="project" value="UniProtKB-KW"/>
</dbReference>
<gene>
    <name evidence="6" type="ORF">ACFP1G_12165</name>
</gene>
<evidence type="ECO:0000256" key="3">
    <source>
        <dbReference type="ARBA" id="ARBA00038412"/>
    </source>
</evidence>
<evidence type="ECO:0000313" key="7">
    <source>
        <dbReference type="Proteomes" id="UP001596254"/>
    </source>
</evidence>
<dbReference type="Proteomes" id="UP001596254">
    <property type="component" value="Unassembled WGS sequence"/>
</dbReference>
<dbReference type="Pfam" id="PF01844">
    <property type="entry name" value="HNH"/>
    <property type="match status" value="1"/>
</dbReference>
<keyword evidence="6" id="KW-0255">Endonuclease</keyword>
<feature type="domain" description="HNH nuclease" evidence="5">
    <location>
        <begin position="115"/>
        <end position="169"/>
    </location>
</feature>
<keyword evidence="2" id="KW-0378">Hydrolase</keyword>
<protein>
    <recommendedName>
        <fullName evidence="4">Putative HNH nuclease YajD</fullName>
    </recommendedName>
</protein>
<organism evidence="6 7">
    <name type="scientific">Levilactobacillus tongjiangensis</name>
    <dbReference type="NCBI Taxonomy" id="2486023"/>
    <lineage>
        <taxon>Bacteria</taxon>
        <taxon>Bacillati</taxon>
        <taxon>Bacillota</taxon>
        <taxon>Bacilli</taxon>
        <taxon>Lactobacillales</taxon>
        <taxon>Lactobacillaceae</taxon>
        <taxon>Levilactobacillus</taxon>
    </lineage>
</organism>
<dbReference type="CDD" id="cd00085">
    <property type="entry name" value="HNHc"/>
    <property type="match status" value="1"/>
</dbReference>
<keyword evidence="7" id="KW-1185">Reference proteome</keyword>
<name>A0ABW1SVJ3_9LACO</name>
<dbReference type="SMART" id="SM00507">
    <property type="entry name" value="HNHc"/>
    <property type="match status" value="1"/>
</dbReference>
<evidence type="ECO:0000256" key="2">
    <source>
        <dbReference type="ARBA" id="ARBA00022801"/>
    </source>
</evidence>
<evidence type="ECO:0000256" key="4">
    <source>
        <dbReference type="ARBA" id="ARBA00040194"/>
    </source>
</evidence>
<dbReference type="InterPro" id="IPR003615">
    <property type="entry name" value="HNH_nuc"/>
</dbReference>
<evidence type="ECO:0000256" key="1">
    <source>
        <dbReference type="ARBA" id="ARBA00022722"/>
    </source>
</evidence>
<dbReference type="RefSeq" id="WP_125694890.1">
    <property type="nucleotide sequence ID" value="NZ_JBHSSK010000038.1"/>
</dbReference>
<reference evidence="7" key="1">
    <citation type="journal article" date="2019" name="Int. J. Syst. Evol. Microbiol.">
        <title>The Global Catalogue of Microorganisms (GCM) 10K type strain sequencing project: providing services to taxonomists for standard genome sequencing and annotation.</title>
        <authorList>
            <consortium name="The Broad Institute Genomics Platform"/>
            <consortium name="The Broad Institute Genome Sequencing Center for Infectious Disease"/>
            <person name="Wu L."/>
            <person name="Ma J."/>
        </authorList>
    </citation>
    <scope>NUCLEOTIDE SEQUENCE [LARGE SCALE GENOMIC DNA]</scope>
    <source>
        <strain evidence="7">CCM 8905</strain>
    </source>
</reference>
<keyword evidence="1" id="KW-0540">Nuclease</keyword>
<accession>A0ABW1SVJ3</accession>
<dbReference type="Gene3D" id="1.10.30.50">
    <property type="match status" value="1"/>
</dbReference>
<sequence length="205" mass="24486">MRHTEYGYVSPVEDYCYHDLERWLADKKKRGNGYPMMMKHCNWGGCNKVVPKDQSFCDKHEAMNEQRKADYKASLNHRGQTSIGRQVRKDHQAYYNRVRRDKEANTFYHTKQWRNVRDYVYARDMATCQVCGNAVTNRKIVDHIHPLKISGEERLSQDNLWTLCYRCHNIKTNLEMNIAAKDNGNAILKHAKREWWQKIISERFK</sequence>
<evidence type="ECO:0000259" key="5">
    <source>
        <dbReference type="SMART" id="SM00507"/>
    </source>
</evidence>
<dbReference type="InterPro" id="IPR002711">
    <property type="entry name" value="HNH"/>
</dbReference>
<dbReference type="PANTHER" id="PTHR41286">
    <property type="entry name" value="HNH NUCLEASE YAJD-RELATED"/>
    <property type="match status" value="1"/>
</dbReference>
<dbReference type="EMBL" id="JBHSSK010000038">
    <property type="protein sequence ID" value="MFC6208212.1"/>
    <property type="molecule type" value="Genomic_DNA"/>
</dbReference>
<evidence type="ECO:0000313" key="6">
    <source>
        <dbReference type="EMBL" id="MFC6208212.1"/>
    </source>
</evidence>